<dbReference type="Proteomes" id="UP001500784">
    <property type="component" value="Unassembled WGS sequence"/>
</dbReference>
<evidence type="ECO:0000256" key="1">
    <source>
        <dbReference type="SAM" id="MobiDB-lite"/>
    </source>
</evidence>
<evidence type="ECO:0000313" key="2">
    <source>
        <dbReference type="EMBL" id="GAA1924126.1"/>
    </source>
</evidence>
<keyword evidence="3" id="KW-1185">Reference proteome</keyword>
<dbReference type="RefSeq" id="WP_152229552.1">
    <property type="nucleotide sequence ID" value="NZ_BAAALV010000008.1"/>
</dbReference>
<protein>
    <submittedName>
        <fullName evidence="2">Uncharacterized protein</fullName>
    </submittedName>
</protein>
<gene>
    <name evidence="2" type="ORF">GCM10009688_31480</name>
</gene>
<organism evidence="2 3">
    <name type="scientific">Arthrobacter gandavensis</name>
    <dbReference type="NCBI Taxonomy" id="169960"/>
    <lineage>
        <taxon>Bacteria</taxon>
        <taxon>Bacillati</taxon>
        <taxon>Actinomycetota</taxon>
        <taxon>Actinomycetes</taxon>
        <taxon>Micrococcales</taxon>
        <taxon>Micrococcaceae</taxon>
        <taxon>Arthrobacter</taxon>
    </lineage>
</organism>
<sequence length="65" mass="6329">MTTEPTGPANDAEDPLGPSAPQPQPAGPPRTPGAADESAGNIREEQGTHAAGTVPPAGGEDAAED</sequence>
<dbReference type="EMBL" id="BAAALV010000008">
    <property type="protein sequence ID" value="GAA1924126.1"/>
    <property type="molecule type" value="Genomic_DNA"/>
</dbReference>
<feature type="region of interest" description="Disordered" evidence="1">
    <location>
        <begin position="1"/>
        <end position="65"/>
    </location>
</feature>
<reference evidence="2 3" key="1">
    <citation type="journal article" date="2019" name="Int. J. Syst. Evol. Microbiol.">
        <title>The Global Catalogue of Microorganisms (GCM) 10K type strain sequencing project: providing services to taxonomists for standard genome sequencing and annotation.</title>
        <authorList>
            <consortium name="The Broad Institute Genomics Platform"/>
            <consortium name="The Broad Institute Genome Sequencing Center for Infectious Disease"/>
            <person name="Wu L."/>
            <person name="Ma J."/>
        </authorList>
    </citation>
    <scope>NUCLEOTIDE SEQUENCE [LARGE SCALE GENOMIC DNA]</scope>
    <source>
        <strain evidence="2 3">JCM 13316</strain>
    </source>
</reference>
<accession>A0ABN2PKE7</accession>
<comment type="caution">
    <text evidence="2">The sequence shown here is derived from an EMBL/GenBank/DDBJ whole genome shotgun (WGS) entry which is preliminary data.</text>
</comment>
<name>A0ABN2PKE7_9MICC</name>
<evidence type="ECO:0000313" key="3">
    <source>
        <dbReference type="Proteomes" id="UP001500784"/>
    </source>
</evidence>
<feature type="compositionally biased region" description="Pro residues" evidence="1">
    <location>
        <begin position="18"/>
        <end position="31"/>
    </location>
</feature>
<proteinExistence type="predicted"/>